<comment type="caution">
    <text evidence="3">The sequence shown here is derived from an EMBL/GenBank/DDBJ whole genome shotgun (WGS) entry which is preliminary data.</text>
</comment>
<evidence type="ECO:0000313" key="4">
    <source>
        <dbReference type="Proteomes" id="UP000226431"/>
    </source>
</evidence>
<dbReference type="CDD" id="cd02440">
    <property type="entry name" value="AdoMet_MTases"/>
    <property type="match status" value="1"/>
</dbReference>
<proteinExistence type="inferred from homology"/>
<accession>A0A2C5Z0X0</accession>
<dbReference type="Proteomes" id="UP000226431">
    <property type="component" value="Unassembled WGS sequence"/>
</dbReference>
<feature type="domain" description="Methyltransferase" evidence="2">
    <location>
        <begin position="46"/>
        <end position="152"/>
    </location>
</feature>
<evidence type="ECO:0000259" key="2">
    <source>
        <dbReference type="Pfam" id="PF13649"/>
    </source>
</evidence>
<gene>
    <name evidence="3" type="ORF">CDD80_3757</name>
</gene>
<dbReference type="STRING" id="2004952.A0A2C5Z0X0"/>
<keyword evidence="4" id="KW-1185">Reference proteome</keyword>
<organism evidence="3 4">
    <name type="scientific">Ophiocordyceps camponoti-rufipedis</name>
    <dbReference type="NCBI Taxonomy" id="2004952"/>
    <lineage>
        <taxon>Eukaryota</taxon>
        <taxon>Fungi</taxon>
        <taxon>Dikarya</taxon>
        <taxon>Ascomycota</taxon>
        <taxon>Pezizomycotina</taxon>
        <taxon>Sordariomycetes</taxon>
        <taxon>Hypocreomycetidae</taxon>
        <taxon>Hypocreales</taxon>
        <taxon>Ophiocordycipitaceae</taxon>
        <taxon>Ophiocordyceps</taxon>
    </lineage>
</organism>
<dbReference type="Gene3D" id="3.40.50.150">
    <property type="entry name" value="Vaccinia Virus protein VP39"/>
    <property type="match status" value="1"/>
</dbReference>
<dbReference type="EMBL" id="NJES01000338">
    <property type="protein sequence ID" value="PHH73513.1"/>
    <property type="molecule type" value="Genomic_DNA"/>
</dbReference>
<reference evidence="3 4" key="1">
    <citation type="submission" date="2017-06" db="EMBL/GenBank/DDBJ databases">
        <title>Ant-infecting Ophiocordyceps genomes reveal a high diversity of potential behavioral manipulation genes and a possible major role for enterotoxins.</title>
        <authorList>
            <person name="De Bekker C."/>
            <person name="Evans H.C."/>
            <person name="Brachmann A."/>
            <person name="Hughes D.P."/>
        </authorList>
    </citation>
    <scope>NUCLEOTIDE SEQUENCE [LARGE SCALE GENOMIC DNA]</scope>
    <source>
        <strain evidence="3 4">Map16</strain>
    </source>
</reference>
<dbReference type="InterPro" id="IPR041698">
    <property type="entry name" value="Methyltransf_25"/>
</dbReference>
<dbReference type="Pfam" id="PF13649">
    <property type="entry name" value="Methyltransf_25"/>
    <property type="match status" value="1"/>
</dbReference>
<dbReference type="InterPro" id="IPR029063">
    <property type="entry name" value="SAM-dependent_MTases_sf"/>
</dbReference>
<dbReference type="OrthoDB" id="3647at2759"/>
<dbReference type="PANTHER" id="PTHR43591">
    <property type="entry name" value="METHYLTRANSFERASE"/>
    <property type="match status" value="1"/>
</dbReference>
<dbReference type="SUPFAM" id="SSF53335">
    <property type="entry name" value="S-adenosyl-L-methionine-dependent methyltransferases"/>
    <property type="match status" value="1"/>
</dbReference>
<sequence>MNSVKNTQYDDIAQAYSDYANVTTPFAKLAAELVGEALGDCTGLTVLDLAGGDGLHARRALDAGAAYVDVVEICEKMIELGKAKDRGTDREGRLRWFVADALKPLREQGSFSPLDGKYDVVMGNWLLESAASSEKDVEILWQNIVDSLKPGGRFLGLRMLFSGVTGQSLKGKYGATVEDIKETPGGWVYRLRMEIEKPFTLEATLMPDTCLMKNKIPRKMGLVDIDFVPMEKLAMVQSDMEFWREAREDPMITVVTAKKPEAMA</sequence>
<protein>
    <recommendedName>
        <fullName evidence="2">Methyltransferase domain-containing protein</fullName>
    </recommendedName>
</protein>
<comment type="similarity">
    <text evidence="1">Belongs to the methyltransferase superfamily. LaeA methyltransferase family.</text>
</comment>
<evidence type="ECO:0000256" key="1">
    <source>
        <dbReference type="ARBA" id="ARBA00038158"/>
    </source>
</evidence>
<dbReference type="AlphaFoldDB" id="A0A2C5Z0X0"/>
<name>A0A2C5Z0X0_9HYPO</name>
<evidence type="ECO:0000313" key="3">
    <source>
        <dbReference type="EMBL" id="PHH73513.1"/>
    </source>
</evidence>